<dbReference type="PANTHER" id="PTHR43785">
    <property type="entry name" value="GAMMA-GLUTAMYLPUTRESCINE SYNTHETASE"/>
    <property type="match status" value="1"/>
</dbReference>
<keyword evidence="7" id="KW-1185">Reference proteome</keyword>
<evidence type="ECO:0000313" key="6">
    <source>
        <dbReference type="EMBL" id="NYJ03345.1"/>
    </source>
</evidence>
<dbReference type="AlphaFoldDB" id="A0A853C679"/>
<comment type="caution">
    <text evidence="6">The sequence shown here is derived from an EMBL/GenBank/DDBJ whole genome shotgun (WGS) entry which is preliminary data.</text>
</comment>
<dbReference type="RefSeq" id="WP_179669627.1">
    <property type="nucleotide sequence ID" value="NZ_JACCFP010000001.1"/>
</dbReference>
<evidence type="ECO:0000313" key="7">
    <source>
        <dbReference type="Proteomes" id="UP000530424"/>
    </source>
</evidence>
<dbReference type="EMBL" id="JACCFP010000001">
    <property type="protein sequence ID" value="NYJ03345.1"/>
    <property type="molecule type" value="Genomic_DNA"/>
</dbReference>
<dbReference type="InterPro" id="IPR036651">
    <property type="entry name" value="Gln_synt_N_sf"/>
</dbReference>
<keyword evidence="2 6" id="KW-0436">Ligase</keyword>
<evidence type="ECO:0000259" key="5">
    <source>
        <dbReference type="PROSITE" id="PS51987"/>
    </source>
</evidence>
<dbReference type="PROSITE" id="PS51987">
    <property type="entry name" value="GS_CATALYTIC"/>
    <property type="match status" value="1"/>
</dbReference>
<dbReference type="GO" id="GO:0006542">
    <property type="term" value="P:glutamine biosynthetic process"/>
    <property type="evidence" value="ECO:0007669"/>
    <property type="project" value="InterPro"/>
</dbReference>
<gene>
    <name evidence="6" type="ORF">HNR19_004043</name>
</gene>
<evidence type="ECO:0000256" key="3">
    <source>
        <dbReference type="PROSITE-ProRule" id="PRU01331"/>
    </source>
</evidence>
<dbReference type="PANTHER" id="PTHR43785:SF12">
    <property type="entry name" value="TYPE-1 GLUTAMINE SYNTHETASE 2"/>
    <property type="match status" value="1"/>
</dbReference>
<comment type="similarity">
    <text evidence="1 3 4">Belongs to the glutamine synthetase family.</text>
</comment>
<dbReference type="InterPro" id="IPR014746">
    <property type="entry name" value="Gln_synth/guanido_kin_cat_dom"/>
</dbReference>
<dbReference type="SMART" id="SM01230">
    <property type="entry name" value="Gln-synt_C"/>
    <property type="match status" value="1"/>
</dbReference>
<dbReference type="SUPFAM" id="SSF54368">
    <property type="entry name" value="Glutamine synthetase, N-terminal domain"/>
    <property type="match status" value="1"/>
</dbReference>
<sequence>MSDSEVDAARAWLQQHDIRSVQVQALTLQGSIVGKRLAVDEFLAVLPEGIGLPATVLHQNVGGDYAFTFEPGPWAGELRDVWARPDLRTLVSLDPVARSAAVLADLYDDHHAPLPVCPRSLLQRLLGELGDAGLSLRVAFELEGTVFEEPFDVARARDYDGLTPLGSHQKRLCHGRPPASYVDYAEAVTQELDRIGVPWSGWVNEGGLGQLEVNFHPQDPLAAADDLVRARAAMISVAERCGRTATFMPLPTARTPAGLHVHLSLWEGDRNLFADREDGRHLDLWIAGLVSTMAAFTSLVMPGLNSFRRLVPGHGAPTAPLWARQNKTVALRVIPGDRSARLEHRLAGADANPYLMLAGIVAGGLIGARGRRPLPPEFAGSAWGLPEDFEPSLPSGLIEAADALCADEELGGLLGELVVRYWAGTRRWEWYACHTQGADPNAVTAWERRRYFESV</sequence>
<dbReference type="Pfam" id="PF00120">
    <property type="entry name" value="Gln-synt_C"/>
    <property type="match status" value="1"/>
</dbReference>
<feature type="domain" description="GS catalytic" evidence="5">
    <location>
        <begin position="118"/>
        <end position="455"/>
    </location>
</feature>
<dbReference type="EC" id="6.3.1.2" evidence="6"/>
<reference evidence="6 7" key="1">
    <citation type="submission" date="2020-07" db="EMBL/GenBank/DDBJ databases">
        <title>Sequencing the genomes of 1000 actinobacteria strains.</title>
        <authorList>
            <person name="Klenk H.-P."/>
        </authorList>
    </citation>
    <scope>NUCLEOTIDE SEQUENCE [LARGE SCALE GENOMIC DNA]</scope>
    <source>
        <strain evidence="6 7">DSM 103833</strain>
    </source>
</reference>
<dbReference type="GO" id="GO:0004356">
    <property type="term" value="F:glutamine synthetase activity"/>
    <property type="evidence" value="ECO:0007669"/>
    <property type="project" value="UniProtKB-EC"/>
</dbReference>
<proteinExistence type="inferred from homology"/>
<accession>A0A853C679</accession>
<dbReference type="SUPFAM" id="SSF55931">
    <property type="entry name" value="Glutamine synthetase/guanido kinase"/>
    <property type="match status" value="1"/>
</dbReference>
<dbReference type="InterPro" id="IPR008146">
    <property type="entry name" value="Gln_synth_cat_dom"/>
</dbReference>
<evidence type="ECO:0000256" key="2">
    <source>
        <dbReference type="ARBA" id="ARBA00022598"/>
    </source>
</evidence>
<evidence type="ECO:0000256" key="1">
    <source>
        <dbReference type="ARBA" id="ARBA00009897"/>
    </source>
</evidence>
<dbReference type="Proteomes" id="UP000530424">
    <property type="component" value="Unassembled WGS sequence"/>
</dbReference>
<organism evidence="6 7">
    <name type="scientific">Nocardioides thalensis</name>
    <dbReference type="NCBI Taxonomy" id="1914755"/>
    <lineage>
        <taxon>Bacteria</taxon>
        <taxon>Bacillati</taxon>
        <taxon>Actinomycetota</taxon>
        <taxon>Actinomycetes</taxon>
        <taxon>Propionibacteriales</taxon>
        <taxon>Nocardioidaceae</taxon>
        <taxon>Nocardioides</taxon>
    </lineage>
</organism>
<evidence type="ECO:0000256" key="4">
    <source>
        <dbReference type="RuleBase" id="RU000384"/>
    </source>
</evidence>
<dbReference type="Gene3D" id="3.30.590.10">
    <property type="entry name" value="Glutamine synthetase/guanido kinase, catalytic domain"/>
    <property type="match status" value="1"/>
</dbReference>
<name>A0A853C679_9ACTN</name>
<protein>
    <submittedName>
        <fullName evidence="6">Glutamine synthetase</fullName>
        <ecNumber evidence="6">6.3.1.2</ecNumber>
    </submittedName>
</protein>